<reference evidence="1 2" key="1">
    <citation type="submission" date="2020-07" db="EMBL/GenBank/DDBJ databases">
        <title>Sequencing the genomes of 1000 actinobacteria strains.</title>
        <authorList>
            <person name="Klenk H.-P."/>
        </authorList>
    </citation>
    <scope>NUCLEOTIDE SEQUENCE [LARGE SCALE GENOMIC DNA]</scope>
    <source>
        <strain evidence="1 2">DSM 45772</strain>
    </source>
</reference>
<dbReference type="EMBL" id="JACCBN010000001">
    <property type="protein sequence ID" value="NYD34987.1"/>
    <property type="molecule type" value="Genomic_DNA"/>
</dbReference>
<comment type="caution">
    <text evidence="1">The sequence shown here is derived from an EMBL/GenBank/DDBJ whole genome shotgun (WGS) entry which is preliminary data.</text>
</comment>
<dbReference type="Pfam" id="PF11697">
    <property type="entry name" value="DUF3293"/>
    <property type="match status" value="1"/>
</dbReference>
<dbReference type="RefSeq" id="WP_179792886.1">
    <property type="nucleotide sequence ID" value="NZ_BAABHP010000004.1"/>
</dbReference>
<dbReference type="InterPro" id="IPR021710">
    <property type="entry name" value="DUF3293"/>
</dbReference>
<gene>
    <name evidence="1" type="ORF">BJ983_001089</name>
</gene>
<name>A0A7Y9J4E1_9PSEU</name>
<proteinExistence type="predicted"/>
<accession>A0A7Y9J4E1</accession>
<keyword evidence="2" id="KW-1185">Reference proteome</keyword>
<evidence type="ECO:0000313" key="2">
    <source>
        <dbReference type="Proteomes" id="UP000535890"/>
    </source>
</evidence>
<sequence length="147" mass="15891">MSDREERFAGYRRARLRIHDLDGGVVEVHPADPGITSGRFPFAAPVHVLTAFDPGPARLAPEENDRRQQALLGDLPGHLCRWDAEAGASDGSHTEHSVVVEGLTDDEAVSLGRRHGQDAIFRWDPAAWSILPCDGGPPSHAGWTLSG</sequence>
<evidence type="ECO:0000313" key="1">
    <source>
        <dbReference type="EMBL" id="NYD34987.1"/>
    </source>
</evidence>
<dbReference type="Proteomes" id="UP000535890">
    <property type="component" value="Unassembled WGS sequence"/>
</dbReference>
<protein>
    <submittedName>
        <fullName evidence="1">Uncharacterized protein</fullName>
    </submittedName>
</protein>
<dbReference type="AlphaFoldDB" id="A0A7Y9J4E1"/>
<organism evidence="1 2">
    <name type="scientific">Actinomycetospora corticicola</name>
    <dbReference type="NCBI Taxonomy" id="663602"/>
    <lineage>
        <taxon>Bacteria</taxon>
        <taxon>Bacillati</taxon>
        <taxon>Actinomycetota</taxon>
        <taxon>Actinomycetes</taxon>
        <taxon>Pseudonocardiales</taxon>
        <taxon>Pseudonocardiaceae</taxon>
        <taxon>Actinomycetospora</taxon>
    </lineage>
</organism>